<accession>A0ABR3MFH7</accession>
<organism evidence="2 3">
    <name type="scientific">Cirrhinus molitorella</name>
    <name type="common">mud carp</name>
    <dbReference type="NCBI Taxonomy" id="172907"/>
    <lineage>
        <taxon>Eukaryota</taxon>
        <taxon>Metazoa</taxon>
        <taxon>Chordata</taxon>
        <taxon>Craniata</taxon>
        <taxon>Vertebrata</taxon>
        <taxon>Euteleostomi</taxon>
        <taxon>Actinopterygii</taxon>
        <taxon>Neopterygii</taxon>
        <taxon>Teleostei</taxon>
        <taxon>Ostariophysi</taxon>
        <taxon>Cypriniformes</taxon>
        <taxon>Cyprinidae</taxon>
        <taxon>Labeoninae</taxon>
        <taxon>Labeonini</taxon>
        <taxon>Cirrhinus</taxon>
    </lineage>
</organism>
<dbReference type="EMBL" id="JAYMGO010000013">
    <property type="protein sequence ID" value="KAL1262749.1"/>
    <property type="molecule type" value="Genomic_DNA"/>
</dbReference>
<protein>
    <recommendedName>
        <fullName evidence="1">Macro domain-containing protein</fullName>
    </recommendedName>
</protein>
<proteinExistence type="predicted"/>
<evidence type="ECO:0000313" key="2">
    <source>
        <dbReference type="EMBL" id="KAL1262749.1"/>
    </source>
</evidence>
<dbReference type="SUPFAM" id="SSF52949">
    <property type="entry name" value="Macro domain-like"/>
    <property type="match status" value="1"/>
</dbReference>
<evidence type="ECO:0000259" key="1">
    <source>
        <dbReference type="Pfam" id="PF01661"/>
    </source>
</evidence>
<gene>
    <name evidence="2" type="ORF">QQF64_005488</name>
</gene>
<comment type="caution">
    <text evidence="2">The sequence shown here is derived from an EMBL/GenBank/DDBJ whole genome shotgun (WGS) entry which is preliminary data.</text>
</comment>
<dbReference type="InterPro" id="IPR002589">
    <property type="entry name" value="Macro_dom"/>
</dbReference>
<dbReference type="PANTHER" id="PTHR11106:SF104">
    <property type="entry name" value="ADP-RIBOSE GLYCOHYDROLASE MACROD2"/>
    <property type="match status" value="1"/>
</dbReference>
<dbReference type="Pfam" id="PF01661">
    <property type="entry name" value="Macro"/>
    <property type="match status" value="1"/>
</dbReference>
<evidence type="ECO:0000313" key="3">
    <source>
        <dbReference type="Proteomes" id="UP001558613"/>
    </source>
</evidence>
<dbReference type="PANTHER" id="PTHR11106">
    <property type="entry name" value="GANGLIOSIDE INDUCED DIFFERENTIATION ASSOCIATED PROTEIN 2-RELATED"/>
    <property type="match status" value="1"/>
</dbReference>
<reference evidence="2 3" key="1">
    <citation type="submission" date="2023-09" db="EMBL/GenBank/DDBJ databases">
        <authorList>
            <person name="Wang M."/>
        </authorList>
    </citation>
    <scope>NUCLEOTIDE SEQUENCE [LARGE SCALE GENOMIC DNA]</scope>
    <source>
        <strain evidence="2">GT-2023</strain>
        <tissue evidence="2">Liver</tissue>
    </source>
</reference>
<dbReference type="Proteomes" id="UP001558613">
    <property type="component" value="Unassembled WGS sequence"/>
</dbReference>
<feature type="domain" description="Macro" evidence="1">
    <location>
        <begin position="80"/>
        <end position="123"/>
    </location>
</feature>
<name>A0ABR3MFH7_9TELE</name>
<dbReference type="InterPro" id="IPR043472">
    <property type="entry name" value="Macro_dom-like"/>
</dbReference>
<dbReference type="Gene3D" id="3.40.220.10">
    <property type="entry name" value="Leucine Aminopeptidase, subunit E, domain 1"/>
    <property type="match status" value="1"/>
</dbReference>
<sequence>MQTVACPYLTDSASSRAHSRNTSLTKHHKTFRMTGKCQGYGVPRNPAPPGSGTEPSAAVRVLCSKTPAPDELWSGLMTVILDGCIHRAAGHLLYEECHSLNGCDTGKSKITCGYDLPAKLMMSVTLVAAGRLRCYEAASRDLECERVSCVVPSACCGEDVLKTLTDSNL</sequence>
<keyword evidence="3" id="KW-1185">Reference proteome</keyword>